<dbReference type="InterPro" id="IPR031160">
    <property type="entry name" value="F_BAR_dom"/>
</dbReference>
<gene>
    <name evidence="6" type="ORF">PUMCH_003454</name>
</gene>
<dbReference type="RefSeq" id="XP_062878491.1">
    <property type="nucleotide sequence ID" value="XM_063022421.1"/>
</dbReference>
<feature type="compositionally biased region" description="Low complexity" evidence="2">
    <location>
        <begin position="781"/>
        <end position="795"/>
    </location>
</feature>
<dbReference type="PANTHER" id="PTHR23065">
    <property type="entry name" value="PROLINE-SERINE-THREONINE PHOSPHATASE INTERACTING PROTEIN 1"/>
    <property type="match status" value="1"/>
</dbReference>
<evidence type="ECO:0000259" key="5">
    <source>
        <dbReference type="PROSITE" id="PS51741"/>
    </source>
</evidence>
<dbReference type="PROSITE" id="PS51741">
    <property type="entry name" value="F_BAR"/>
    <property type="match status" value="1"/>
</dbReference>
<dbReference type="SUPFAM" id="SSF103657">
    <property type="entry name" value="BAR/IMD domain-like"/>
    <property type="match status" value="1"/>
</dbReference>
<dbReference type="SMART" id="SM00324">
    <property type="entry name" value="RhoGAP"/>
    <property type="match status" value="1"/>
</dbReference>
<evidence type="ECO:0000256" key="2">
    <source>
        <dbReference type="SAM" id="MobiDB-lite"/>
    </source>
</evidence>
<dbReference type="GO" id="GO:0007264">
    <property type="term" value="P:small GTPase-mediated signal transduction"/>
    <property type="evidence" value="ECO:0007669"/>
    <property type="project" value="TreeGrafter"/>
</dbReference>
<keyword evidence="7" id="KW-1185">Reference proteome</keyword>
<sequence length="830" mass="94029">MSFAESFWTGDYETGYLALFAELNEGIRENLDFVALFTRRAEIEAVYGSQLEAFESLFKVSSTRHADIDYVSTIKNAYEESSTNFVRQGAYHLQIAGTIQETVIEPFSKWSGEHEERVGYSELVIRDKYKQYVAARAALEKLQKRYFNKCRVVEEFKSRFNDEELAEAVEDSSVSELSTLRIEGDEESDGGQVYSLGDVKFDSKSIKQFLTDLISNVELTSHKVPILGTYYNVSTGSAITQWMLDNMPELRGNISKAELCGQGLLANGFLRSVGYVGGSKNFINLSQFFYQWKPCVFEITQISEFDISNAGKSTNYDPVLALANRNAQISNYFEDVKQAIGVNSVDYSDKAQYPKLLKEVESLDSQYFESVRNLDAIRCDLEEVIMDHYSFMQKCELDRLRAIKKAMYDFVSSFASQVPAMKQTFEAISLIEETIRPARDLKFLIENYATGSFRPHVPLYDNYYNSNINQTFGVDLSVRARFDKKAVPTLIQTVLSYLDSIYPELKNDEERVNLWIQPVHLSSVHKLRSKLNGLSDPGQILDHIKLSEHATVVNVLKLYFLELPDLIVPNSYFDLIKTLYQNYPVGSEDANTDKPRITGLQNSLTDLPVCNLATLDAILTHLSRLVQIISSKNEELSTSLKQRLCREFGSLVLSPKKEDSSLNGKSVHTFKVALEQLEQNFISDLFDHKESIFGELRRRNSLRPQRTNSDKSFSERQGTRVISVGNKEIHHSIPRKNTAQTSQTRLESRLKNAVKLVSEKNTAETEAEVEPTTPEKPPVPAKSDPTTPQTSTPSSALRRSVSPSKRKGLNTFLDPPESQDAEKPKANDFE</sequence>
<feature type="domain" description="Rho-GAP" evidence="4">
    <location>
        <begin position="474"/>
        <end position="693"/>
    </location>
</feature>
<proteinExistence type="predicted"/>
<feature type="region of interest" description="Disordered" evidence="2">
    <location>
        <begin position="702"/>
        <end position="830"/>
    </location>
</feature>
<dbReference type="InterPro" id="IPR027267">
    <property type="entry name" value="AH/BAR_dom_sf"/>
</dbReference>
<dbReference type="GO" id="GO:0005886">
    <property type="term" value="C:plasma membrane"/>
    <property type="evidence" value="ECO:0007669"/>
    <property type="project" value="TreeGrafter"/>
</dbReference>
<dbReference type="GO" id="GO:0000935">
    <property type="term" value="C:division septum"/>
    <property type="evidence" value="ECO:0007669"/>
    <property type="project" value="TreeGrafter"/>
</dbReference>
<evidence type="ECO:0000313" key="7">
    <source>
        <dbReference type="Proteomes" id="UP001338582"/>
    </source>
</evidence>
<dbReference type="EMBL" id="CP138897">
    <property type="protein sequence ID" value="WPK26109.1"/>
    <property type="molecule type" value="Genomic_DNA"/>
</dbReference>
<dbReference type="KEGG" id="asau:88174518"/>
<dbReference type="Pfam" id="PF00611">
    <property type="entry name" value="FCH"/>
    <property type="match status" value="1"/>
</dbReference>
<evidence type="ECO:0000313" key="6">
    <source>
        <dbReference type="EMBL" id="WPK26109.1"/>
    </source>
</evidence>
<dbReference type="InterPro" id="IPR000591">
    <property type="entry name" value="DEP_dom"/>
</dbReference>
<dbReference type="InterPro" id="IPR036388">
    <property type="entry name" value="WH-like_DNA-bd_sf"/>
</dbReference>
<dbReference type="GO" id="GO:0005096">
    <property type="term" value="F:GTPase activator activity"/>
    <property type="evidence" value="ECO:0007669"/>
    <property type="project" value="TreeGrafter"/>
</dbReference>
<dbReference type="InterPro" id="IPR001060">
    <property type="entry name" value="FCH_dom"/>
</dbReference>
<evidence type="ECO:0000256" key="1">
    <source>
        <dbReference type="PROSITE-ProRule" id="PRU01077"/>
    </source>
</evidence>
<dbReference type="Pfam" id="PF00620">
    <property type="entry name" value="RhoGAP"/>
    <property type="match status" value="1"/>
</dbReference>
<dbReference type="Pfam" id="PF00610">
    <property type="entry name" value="DEP"/>
    <property type="match status" value="1"/>
</dbReference>
<dbReference type="GO" id="GO:0007010">
    <property type="term" value="P:cytoskeleton organization"/>
    <property type="evidence" value="ECO:0007669"/>
    <property type="project" value="TreeGrafter"/>
</dbReference>
<name>A0AAX4HCE8_9ASCO</name>
<dbReference type="SUPFAM" id="SSF48350">
    <property type="entry name" value="GTPase activation domain, GAP"/>
    <property type="match status" value="1"/>
</dbReference>
<dbReference type="PROSITE" id="PS50186">
    <property type="entry name" value="DEP"/>
    <property type="match status" value="1"/>
</dbReference>
<dbReference type="PANTHER" id="PTHR23065:SF17">
    <property type="entry name" value="RHO-GTPASE-ACTIVATING PROTEIN RGD2"/>
    <property type="match status" value="1"/>
</dbReference>
<dbReference type="Proteomes" id="UP001338582">
    <property type="component" value="Chromosome 4"/>
</dbReference>
<dbReference type="GO" id="GO:0005737">
    <property type="term" value="C:cytoplasm"/>
    <property type="evidence" value="ECO:0007669"/>
    <property type="project" value="TreeGrafter"/>
</dbReference>
<organism evidence="6 7">
    <name type="scientific">Australozyma saopauloensis</name>
    <dbReference type="NCBI Taxonomy" id="291208"/>
    <lineage>
        <taxon>Eukaryota</taxon>
        <taxon>Fungi</taxon>
        <taxon>Dikarya</taxon>
        <taxon>Ascomycota</taxon>
        <taxon>Saccharomycotina</taxon>
        <taxon>Pichiomycetes</taxon>
        <taxon>Metschnikowiaceae</taxon>
        <taxon>Australozyma</taxon>
    </lineage>
</organism>
<feature type="domain" description="F-BAR" evidence="5">
    <location>
        <begin position="1"/>
        <end position="440"/>
    </location>
</feature>
<feature type="compositionally biased region" description="Polar residues" evidence="2">
    <location>
        <begin position="735"/>
        <end position="745"/>
    </location>
</feature>
<dbReference type="GeneID" id="88174518"/>
<dbReference type="InterPro" id="IPR036390">
    <property type="entry name" value="WH_DNA-bd_sf"/>
</dbReference>
<dbReference type="Gene3D" id="1.20.1270.60">
    <property type="entry name" value="Arfaptin homology (AH) domain/BAR domain"/>
    <property type="match status" value="2"/>
</dbReference>
<evidence type="ECO:0008006" key="8">
    <source>
        <dbReference type="Google" id="ProtNLM"/>
    </source>
</evidence>
<dbReference type="InterPro" id="IPR008936">
    <property type="entry name" value="Rho_GTPase_activation_prot"/>
</dbReference>
<keyword evidence="1" id="KW-0175">Coiled coil</keyword>
<dbReference type="InterPro" id="IPR000198">
    <property type="entry name" value="RhoGAP_dom"/>
</dbReference>
<dbReference type="Gene3D" id="1.10.555.10">
    <property type="entry name" value="Rho GTPase activation protein"/>
    <property type="match status" value="1"/>
</dbReference>
<dbReference type="PROSITE" id="PS50238">
    <property type="entry name" value="RHOGAP"/>
    <property type="match status" value="1"/>
</dbReference>
<protein>
    <recommendedName>
        <fullName evidence="8">Rho-GTPase-activating protein RGD2</fullName>
    </recommendedName>
</protein>
<evidence type="ECO:0000259" key="4">
    <source>
        <dbReference type="PROSITE" id="PS50238"/>
    </source>
</evidence>
<evidence type="ECO:0000259" key="3">
    <source>
        <dbReference type="PROSITE" id="PS50186"/>
    </source>
</evidence>
<dbReference type="AlphaFoldDB" id="A0AAX4HCE8"/>
<accession>A0AAX4HCE8</accession>
<dbReference type="Gene3D" id="1.10.10.10">
    <property type="entry name" value="Winged helix-like DNA-binding domain superfamily/Winged helix DNA-binding domain"/>
    <property type="match status" value="1"/>
</dbReference>
<reference evidence="6 7" key="1">
    <citation type="submission" date="2023-10" db="EMBL/GenBank/DDBJ databases">
        <title>Draft Genome Sequence of Candida saopaulonensis from a very Premature Infant with Sepsis.</title>
        <authorList>
            <person name="Ning Y."/>
            <person name="Dai R."/>
            <person name="Xiao M."/>
            <person name="Xu Y."/>
            <person name="Yan Q."/>
            <person name="Zhang L."/>
        </authorList>
    </citation>
    <scope>NUCLEOTIDE SEQUENCE [LARGE SCALE GENOMIC DNA]</scope>
    <source>
        <strain evidence="6 7">19XY460</strain>
    </source>
</reference>
<dbReference type="SMART" id="SM00055">
    <property type="entry name" value="FCH"/>
    <property type="match status" value="1"/>
</dbReference>
<dbReference type="SUPFAM" id="SSF46785">
    <property type="entry name" value="Winged helix' DNA-binding domain"/>
    <property type="match status" value="1"/>
</dbReference>
<feature type="compositionally biased region" description="Basic and acidic residues" evidence="2">
    <location>
        <begin position="708"/>
        <end position="718"/>
    </location>
</feature>
<feature type="compositionally biased region" description="Basic and acidic residues" evidence="2">
    <location>
        <begin position="820"/>
        <end position="830"/>
    </location>
</feature>
<feature type="domain" description="DEP" evidence="3">
    <location>
        <begin position="213"/>
        <end position="294"/>
    </location>
</feature>